<protein>
    <submittedName>
        <fullName evidence="2">BNR repeat-containing protein</fullName>
    </submittedName>
</protein>
<dbReference type="InterPro" id="IPR036278">
    <property type="entry name" value="Sialidase_sf"/>
</dbReference>
<sequence>MNKSSTKFKYLFTTLIFSLICVLCQAQTSTVAFDGWANNSINTVIFRKNSLVSFKGEQFAAYYDTSQHVVLAKRKLGSAKWQTLRTQYTGDAADAHKSISIMVDGEGYLHVTWGHHDGPLNYCISKKPGGLALGEKRPMTGTNENLVSYPEFYRLPGGDLLFLFRNGHSGNGSLVINKYDLKGKRWLRVQNNLIDGEGKRSAYWQTFVDEHGVIHVSWVWRESPDVASNHDMCYTRSEDGGLTWQRSTGEKYKLPITAASAEYTCRIPQQSQLINQTSMFADYKSNPYIATYYCEKGDSVPQYHIIYLNNGRWLVANLGFRKTAFSLNGFGTKSIPISRPQIVAWRSKGKLSAALIFRDDERGSKASIAVTDNIAGNKWLIKDVTPAAVGSWEPTYDTELWKTEKQLHLFVQNNIQVDGEGKANAATQPVNVIEINNLLQ</sequence>
<feature type="chain" id="PRO_5046223067" evidence="1">
    <location>
        <begin position="27"/>
        <end position="440"/>
    </location>
</feature>
<dbReference type="SUPFAM" id="SSF50939">
    <property type="entry name" value="Sialidases"/>
    <property type="match status" value="2"/>
</dbReference>
<organism evidence="2 3">
    <name type="scientific">Mucilaginibacter defluvii</name>
    <dbReference type="NCBI Taxonomy" id="1196019"/>
    <lineage>
        <taxon>Bacteria</taxon>
        <taxon>Pseudomonadati</taxon>
        <taxon>Bacteroidota</taxon>
        <taxon>Sphingobacteriia</taxon>
        <taxon>Sphingobacteriales</taxon>
        <taxon>Sphingobacteriaceae</taxon>
        <taxon>Mucilaginibacter</taxon>
    </lineage>
</organism>
<comment type="caution">
    <text evidence="2">The sequence shown here is derived from an EMBL/GenBank/DDBJ whole genome shotgun (WGS) entry which is preliminary data.</text>
</comment>
<gene>
    <name evidence="2" type="ORF">GCM10023313_21720</name>
</gene>
<evidence type="ECO:0000313" key="2">
    <source>
        <dbReference type="EMBL" id="GAA4917741.1"/>
    </source>
</evidence>
<keyword evidence="3" id="KW-1185">Reference proteome</keyword>
<evidence type="ECO:0000256" key="1">
    <source>
        <dbReference type="SAM" id="SignalP"/>
    </source>
</evidence>
<dbReference type="Proteomes" id="UP001501436">
    <property type="component" value="Unassembled WGS sequence"/>
</dbReference>
<name>A0ABP9FXW4_9SPHI</name>
<proteinExistence type="predicted"/>
<evidence type="ECO:0000313" key="3">
    <source>
        <dbReference type="Proteomes" id="UP001501436"/>
    </source>
</evidence>
<keyword evidence="1" id="KW-0732">Signal</keyword>
<dbReference type="EMBL" id="BAABJI010000002">
    <property type="protein sequence ID" value="GAA4917741.1"/>
    <property type="molecule type" value="Genomic_DNA"/>
</dbReference>
<reference evidence="3" key="1">
    <citation type="journal article" date="2019" name="Int. J. Syst. Evol. Microbiol.">
        <title>The Global Catalogue of Microorganisms (GCM) 10K type strain sequencing project: providing services to taxonomists for standard genome sequencing and annotation.</title>
        <authorList>
            <consortium name="The Broad Institute Genomics Platform"/>
            <consortium name="The Broad Institute Genome Sequencing Center for Infectious Disease"/>
            <person name="Wu L."/>
            <person name="Ma J."/>
        </authorList>
    </citation>
    <scope>NUCLEOTIDE SEQUENCE [LARGE SCALE GENOMIC DNA]</scope>
    <source>
        <strain evidence="3">JCM 18283</strain>
    </source>
</reference>
<accession>A0ABP9FXW4</accession>
<dbReference type="Pfam" id="PF15892">
    <property type="entry name" value="BNR_4"/>
    <property type="match status" value="1"/>
</dbReference>
<feature type="signal peptide" evidence="1">
    <location>
        <begin position="1"/>
        <end position="26"/>
    </location>
</feature>